<reference evidence="1" key="2">
    <citation type="journal article" date="2023" name="Science">
        <title>Genomic signatures of disease resistance in endangered staghorn corals.</title>
        <authorList>
            <person name="Vollmer S.V."/>
            <person name="Selwyn J.D."/>
            <person name="Despard B.A."/>
            <person name="Roesel C.L."/>
        </authorList>
    </citation>
    <scope>NUCLEOTIDE SEQUENCE</scope>
    <source>
        <strain evidence="1">K2</strain>
    </source>
</reference>
<sequence>MILDHLRYGEHQIIQRGHNVHQVQATVLLFSCMFLIRSVPEMRDKRGKLSFDCEARLPQPWNKKPFVRQLRYCGRMDLIEITMASEN</sequence>
<dbReference type="PROSITE" id="PS51257">
    <property type="entry name" value="PROKAR_LIPOPROTEIN"/>
    <property type="match status" value="1"/>
</dbReference>
<comment type="caution">
    <text evidence="1">The sequence shown here is derived from an EMBL/GenBank/DDBJ whole genome shotgun (WGS) entry which is preliminary data.</text>
</comment>
<proteinExistence type="predicted"/>
<accession>A0AAD9PS46</accession>
<evidence type="ECO:0000313" key="1">
    <source>
        <dbReference type="EMBL" id="KAK2548051.1"/>
    </source>
</evidence>
<dbReference type="EMBL" id="JARQWQ010000157">
    <property type="protein sequence ID" value="KAK2548051.1"/>
    <property type="molecule type" value="Genomic_DNA"/>
</dbReference>
<gene>
    <name evidence="1" type="ORF">P5673_031816</name>
</gene>
<protein>
    <submittedName>
        <fullName evidence="1">Uncharacterized protein</fullName>
    </submittedName>
</protein>
<evidence type="ECO:0000313" key="2">
    <source>
        <dbReference type="Proteomes" id="UP001249851"/>
    </source>
</evidence>
<dbReference type="Proteomes" id="UP001249851">
    <property type="component" value="Unassembled WGS sequence"/>
</dbReference>
<reference evidence="1" key="1">
    <citation type="journal article" date="2023" name="G3 (Bethesda)">
        <title>Whole genome assembly and annotation of the endangered Caribbean coral Acropora cervicornis.</title>
        <authorList>
            <person name="Selwyn J.D."/>
            <person name="Vollmer S.V."/>
        </authorList>
    </citation>
    <scope>NUCLEOTIDE SEQUENCE</scope>
    <source>
        <strain evidence="1">K2</strain>
    </source>
</reference>
<keyword evidence="2" id="KW-1185">Reference proteome</keyword>
<organism evidence="1 2">
    <name type="scientific">Acropora cervicornis</name>
    <name type="common">Staghorn coral</name>
    <dbReference type="NCBI Taxonomy" id="6130"/>
    <lineage>
        <taxon>Eukaryota</taxon>
        <taxon>Metazoa</taxon>
        <taxon>Cnidaria</taxon>
        <taxon>Anthozoa</taxon>
        <taxon>Hexacorallia</taxon>
        <taxon>Scleractinia</taxon>
        <taxon>Astrocoeniina</taxon>
        <taxon>Acroporidae</taxon>
        <taxon>Acropora</taxon>
    </lineage>
</organism>
<name>A0AAD9PS46_ACRCE</name>
<dbReference type="AlphaFoldDB" id="A0AAD9PS46"/>